<dbReference type="STRING" id="8083.ENSXMAP00000036160"/>
<feature type="compositionally biased region" description="Polar residues" evidence="2">
    <location>
        <begin position="619"/>
        <end position="632"/>
    </location>
</feature>
<dbReference type="InterPro" id="IPR005036">
    <property type="entry name" value="CBM21_dom"/>
</dbReference>
<evidence type="ECO:0000256" key="3">
    <source>
        <dbReference type="SAM" id="Phobius"/>
    </source>
</evidence>
<feature type="region of interest" description="Disordered" evidence="2">
    <location>
        <begin position="619"/>
        <end position="651"/>
    </location>
</feature>
<dbReference type="GO" id="GO:2001069">
    <property type="term" value="F:glycogen binding"/>
    <property type="evidence" value="ECO:0007669"/>
    <property type="project" value="TreeGrafter"/>
</dbReference>
<dbReference type="CTD" id="101883146"/>
<dbReference type="PANTHER" id="PTHR12307:SF2">
    <property type="entry name" value="PROTEIN PHOSPHATASE 1 REGULATORY SUBUNIT 3A"/>
    <property type="match status" value="1"/>
</dbReference>
<keyword evidence="3" id="KW-0472">Membrane</keyword>
<evidence type="ECO:0000313" key="6">
    <source>
        <dbReference type="Proteomes" id="UP000002852"/>
    </source>
</evidence>
<evidence type="ECO:0000313" key="5">
    <source>
        <dbReference type="Ensembl" id="ENSXMAP00000036160.1"/>
    </source>
</evidence>
<organism evidence="5 6">
    <name type="scientific">Xiphophorus maculatus</name>
    <name type="common">Southern platyfish</name>
    <name type="synonym">Platypoecilus maculatus</name>
    <dbReference type="NCBI Taxonomy" id="8083"/>
    <lineage>
        <taxon>Eukaryota</taxon>
        <taxon>Metazoa</taxon>
        <taxon>Chordata</taxon>
        <taxon>Craniata</taxon>
        <taxon>Vertebrata</taxon>
        <taxon>Euteleostomi</taxon>
        <taxon>Actinopterygii</taxon>
        <taxon>Neopterygii</taxon>
        <taxon>Teleostei</taxon>
        <taxon>Neoteleostei</taxon>
        <taxon>Acanthomorphata</taxon>
        <taxon>Ovalentaria</taxon>
        <taxon>Atherinomorphae</taxon>
        <taxon>Cyprinodontiformes</taxon>
        <taxon>Poeciliidae</taxon>
        <taxon>Poeciliinae</taxon>
        <taxon>Xiphophorus</taxon>
    </lineage>
</organism>
<name>A0A3B5R0G3_XIPMA</name>
<dbReference type="Gene3D" id="2.60.40.2440">
    <property type="entry name" value="Carbohydrate binding type-21 domain"/>
    <property type="match status" value="1"/>
</dbReference>
<reference evidence="5" key="4">
    <citation type="submission" date="2025-09" db="UniProtKB">
        <authorList>
            <consortium name="Ensembl"/>
        </authorList>
    </citation>
    <scope>IDENTIFICATION</scope>
    <source>
        <strain evidence="5">JP 163 A</strain>
    </source>
</reference>
<dbReference type="PANTHER" id="PTHR12307">
    <property type="entry name" value="PROTEIN PHOSPHATASE 1 REGULATORY SUBUNIT"/>
    <property type="match status" value="1"/>
</dbReference>
<dbReference type="KEGG" id="xma:111611778"/>
<evidence type="ECO:0000256" key="2">
    <source>
        <dbReference type="SAM" id="MobiDB-lite"/>
    </source>
</evidence>
<feature type="coiled-coil region" evidence="1">
    <location>
        <begin position="771"/>
        <end position="819"/>
    </location>
</feature>
<dbReference type="GO" id="GO:0008157">
    <property type="term" value="F:protein phosphatase 1 binding"/>
    <property type="evidence" value="ECO:0007669"/>
    <property type="project" value="TreeGrafter"/>
</dbReference>
<dbReference type="Pfam" id="PF03370">
    <property type="entry name" value="CBM_21"/>
    <property type="match status" value="1"/>
</dbReference>
<dbReference type="OrthoDB" id="1881at2759"/>
<dbReference type="GO" id="GO:0000164">
    <property type="term" value="C:protein phosphatase type 1 complex"/>
    <property type="evidence" value="ECO:0007669"/>
    <property type="project" value="TreeGrafter"/>
</dbReference>
<dbReference type="GeneID" id="111611778"/>
<protein>
    <submittedName>
        <fullName evidence="5">Protein phosphatase 1 regulatory subunit 3A</fullName>
    </submittedName>
</protein>
<dbReference type="Proteomes" id="UP000002852">
    <property type="component" value="Unassembled WGS sequence"/>
</dbReference>
<dbReference type="Ensembl" id="ENSXMAT00000035850.1">
    <property type="protein sequence ID" value="ENSXMAP00000036160.1"/>
    <property type="gene ID" value="ENSXMAG00000023114.1"/>
</dbReference>
<dbReference type="CDD" id="cd22255">
    <property type="entry name" value="PBD_PPP1R3A"/>
    <property type="match status" value="1"/>
</dbReference>
<evidence type="ECO:0000259" key="4">
    <source>
        <dbReference type="PROSITE" id="PS51159"/>
    </source>
</evidence>
<dbReference type="InterPro" id="IPR038175">
    <property type="entry name" value="CBM21_dom_sf"/>
</dbReference>
<dbReference type="GeneTree" id="ENSGT00940000157682"/>
<feature type="compositionally biased region" description="Acidic residues" evidence="2">
    <location>
        <begin position="17"/>
        <end position="33"/>
    </location>
</feature>
<keyword evidence="1" id="KW-0175">Coiled coil</keyword>
<dbReference type="OMA" id="DSPTECH"/>
<keyword evidence="6" id="KW-1185">Reference proteome</keyword>
<feature type="compositionally biased region" description="Polar residues" evidence="2">
    <location>
        <begin position="951"/>
        <end position="960"/>
    </location>
</feature>
<feature type="region of interest" description="Disordered" evidence="2">
    <location>
        <begin position="1019"/>
        <end position="1043"/>
    </location>
</feature>
<dbReference type="GO" id="GO:0005979">
    <property type="term" value="P:regulation of glycogen biosynthetic process"/>
    <property type="evidence" value="ECO:0007669"/>
    <property type="project" value="TreeGrafter"/>
</dbReference>
<feature type="transmembrane region" description="Helical" evidence="3">
    <location>
        <begin position="1272"/>
        <end position="1294"/>
    </location>
</feature>
<proteinExistence type="predicted"/>
<keyword evidence="3" id="KW-0812">Transmembrane</keyword>
<keyword evidence="3" id="KW-1133">Transmembrane helix</keyword>
<feature type="region of interest" description="Disordered" evidence="2">
    <location>
        <begin position="1"/>
        <end position="60"/>
    </location>
</feature>
<feature type="transmembrane region" description="Helical" evidence="3">
    <location>
        <begin position="1301"/>
        <end position="1322"/>
    </location>
</feature>
<reference evidence="6" key="1">
    <citation type="submission" date="2012-01" db="EMBL/GenBank/DDBJ databases">
        <authorList>
            <person name="Walter R."/>
            <person name="Schartl M."/>
            <person name="Warren W."/>
        </authorList>
    </citation>
    <scope>NUCLEOTIDE SEQUENCE [LARGE SCALE GENOMIC DNA]</scope>
    <source>
        <strain evidence="6">JP 163 A</strain>
    </source>
</reference>
<dbReference type="PROSITE" id="PS51159">
    <property type="entry name" value="CBM21"/>
    <property type="match status" value="1"/>
</dbReference>
<feature type="domain" description="CBM21" evidence="4">
    <location>
        <begin position="120"/>
        <end position="230"/>
    </location>
</feature>
<reference evidence="6" key="2">
    <citation type="journal article" date="2013" name="Nat. Genet.">
        <title>The genome of the platyfish, Xiphophorus maculatus, provides insights into evolutionary adaptation and several complex traits.</title>
        <authorList>
            <person name="Schartl M."/>
            <person name="Walter R.B."/>
            <person name="Shen Y."/>
            <person name="Garcia T."/>
            <person name="Catchen J."/>
            <person name="Amores A."/>
            <person name="Braasch I."/>
            <person name="Chalopin D."/>
            <person name="Volff J.N."/>
            <person name="Lesch K.P."/>
            <person name="Bisazza A."/>
            <person name="Minx P."/>
            <person name="Hillier L."/>
            <person name="Wilson R.K."/>
            <person name="Fuerstenberg S."/>
            <person name="Boore J."/>
            <person name="Searle S."/>
            <person name="Postlethwait J.H."/>
            <person name="Warren W.C."/>
        </authorList>
    </citation>
    <scope>NUCLEOTIDE SEQUENCE [LARGE SCALE GENOMIC DNA]</scope>
    <source>
        <strain evidence="6">JP 163 A</strain>
    </source>
</reference>
<feature type="region of interest" description="Disordered" evidence="2">
    <location>
        <begin position="545"/>
        <end position="594"/>
    </location>
</feature>
<feature type="compositionally biased region" description="Polar residues" evidence="2">
    <location>
        <begin position="545"/>
        <end position="568"/>
    </location>
</feature>
<sequence>MEGLDVQSHIKDRVMTEEQEDDEQNGEQDEGEMEASSPVVSSTEEETDEDSEPEPPPVIRRKVSFADAFGLNLVSVKEFDNAEVTEPEPSWSNGRNIVKSTEEIYLSCLFTVPSSTEELDQRLCEQMVELESIELLPGTTTLRGIVRVVNLCYNKTVFARLTLDRWSSYFDLLADYVPGSSDRKTDRFTFRYTVVPPFEKEGTRVEFCLRYETPMGTFWANNNGMNYVMFCHQKAQVKEGVTQTEEETSSYKSKRSCLKANRNGDTEEKSKEIIHTNIAATDGEWTHEVEKTFVESSLHHEDQKPWVESVKRRRRAIRLARVQDYLCRRAQQQPKGFSNDSACGLKVSQHVSAARGDSASYLYKSQKMQSSESPQVLTYHQIPLLTLDWNSHTPDQPGTADGNDILTGRDKVTLSKESEKNTPSVNDMWESFSKTTHDSNTKETYVTDEWQVFLNGPSCKHHSDVPESEWLQTAASVLPSNDKEPQIQYSEESQEFEEGTDTPTTLQTLAACQLLSDTCETLLAVVALNTKDDQPAEACVSCTGDDNTATQDPSQRSQTNSVTDTPQEFNLKRALPLSEGNVDSPTECHRHEDWEQKSKEIIGTGGRGEGEPLALHTADSVTSSGESETTDMTVMPETPNASNVDTISPDARQDGGLSWSGEREVTGTAHNAVGDILAFRETIREETRDRARYDFSASRQGEEEEIMMNYAAKKVPTEEEIFRPQESKECNTPLRYGDKIQYEEFRQNQNREMVENEPKKATRHIDEFESKQRYDGNLEKTKNILMEANEASSSNYCKMDVVQNEVGAVETQNKEMEEVTDKDSELIQMFDVVKLQQEDRQSLLLIKEHDAQSWSVQVDENLHVETTGDLPVTEIKQHSDQKSEAVQEELSCDRKVIEQKELSSSAGVSPTVDTLEAIVCQTSHDTQISCPTHRYNLNHLEVVEPRLIDPQTDSKTQKPNSGRDKNPEVMAKENCAQKDTLVELRPETLRGTKQDLSKEDERVCVGRLKIEAVRELIGNAESPQGENGNAWKEQESSAKVKTSPHVEYNKMAEGIKDPITVGNSAALDVTQTGIEQMFIERFGDNLVCSIWEEVFARELQTSAWHTNTADDLRSRVTDATEDYQKNLSDTYDSGAFSLTEFPADPAVKPCQGSEPVLITECNEYSLKDRIHLLPMIERTDSPSELQTDLDSIANLSPIVHNEDPMFKPAQYLSSPKDQENSSQIKVRSVSHQTKDFEIESCTFADTESVNQSSHLSYKHQSSSDKLEESDAFFWWTILYTIIHITRLLICILLVGGFFVVVFLYDFPAFFALYIFSMSWWIFKWKRHQVMTSKKTT</sequence>
<dbReference type="InParanoid" id="A0A3B5R0G3"/>
<evidence type="ECO:0000256" key="1">
    <source>
        <dbReference type="SAM" id="Coils"/>
    </source>
</evidence>
<dbReference type="InterPro" id="IPR050782">
    <property type="entry name" value="PP1_regulatory_subunit_3"/>
</dbReference>
<accession>A0A3B5R0G3</accession>
<reference evidence="5" key="3">
    <citation type="submission" date="2025-08" db="UniProtKB">
        <authorList>
            <consortium name="Ensembl"/>
        </authorList>
    </citation>
    <scope>IDENTIFICATION</scope>
    <source>
        <strain evidence="5">JP 163 A</strain>
    </source>
</reference>
<feature type="region of interest" description="Disordered" evidence="2">
    <location>
        <begin position="948"/>
        <end position="968"/>
    </location>
</feature>
<dbReference type="RefSeq" id="XP_023205539.1">
    <property type="nucleotide sequence ID" value="XM_023349771.1"/>
</dbReference>
<feature type="compositionally biased region" description="Acidic residues" evidence="2">
    <location>
        <begin position="43"/>
        <end position="53"/>
    </location>
</feature>